<gene>
    <name evidence="1" type="ORF">PanWU01x14_253500</name>
</gene>
<accession>A0A2P5BBS9</accession>
<dbReference type="EMBL" id="JXTB01000316">
    <property type="protein sequence ID" value="PON46226.1"/>
    <property type="molecule type" value="Genomic_DNA"/>
</dbReference>
<name>A0A2P5BBS9_PARAD</name>
<keyword evidence="2" id="KW-1185">Reference proteome</keyword>
<sequence length="107" mass="11478">HVGRLRVNMNCMTMKSSVKGCNKWNGPTIRPLDILNFLSPCRSVDRVQFVLPSLLGCFLFLPIPSPESPASSTEALEDFSSVALCGLVSVNVSISSNFSSSPSTSAQ</sequence>
<proteinExistence type="predicted"/>
<reference evidence="2" key="1">
    <citation type="submission" date="2016-06" db="EMBL/GenBank/DDBJ databases">
        <title>Parallel loss of symbiosis genes in relatives of nitrogen-fixing non-legume Parasponia.</title>
        <authorList>
            <person name="Van Velzen R."/>
            <person name="Holmer R."/>
            <person name="Bu F."/>
            <person name="Rutten L."/>
            <person name="Van Zeijl A."/>
            <person name="Liu W."/>
            <person name="Santuari L."/>
            <person name="Cao Q."/>
            <person name="Sharma T."/>
            <person name="Shen D."/>
            <person name="Roswanjaya Y."/>
            <person name="Wardhani T."/>
            <person name="Kalhor M.S."/>
            <person name="Jansen J."/>
            <person name="Van den Hoogen J."/>
            <person name="Gungor B."/>
            <person name="Hartog M."/>
            <person name="Hontelez J."/>
            <person name="Verver J."/>
            <person name="Yang W.-C."/>
            <person name="Schijlen E."/>
            <person name="Repin R."/>
            <person name="Schilthuizen M."/>
            <person name="Schranz E."/>
            <person name="Heidstra R."/>
            <person name="Miyata K."/>
            <person name="Fedorova E."/>
            <person name="Kohlen W."/>
            <person name="Bisseling T."/>
            <person name="Smit S."/>
            <person name="Geurts R."/>
        </authorList>
    </citation>
    <scope>NUCLEOTIDE SEQUENCE [LARGE SCALE GENOMIC DNA]</scope>
    <source>
        <strain evidence="2">cv. WU1-14</strain>
    </source>
</reference>
<comment type="caution">
    <text evidence="1">The sequence shown here is derived from an EMBL/GenBank/DDBJ whole genome shotgun (WGS) entry which is preliminary data.</text>
</comment>
<organism evidence="1 2">
    <name type="scientific">Parasponia andersonii</name>
    <name type="common">Sponia andersonii</name>
    <dbReference type="NCBI Taxonomy" id="3476"/>
    <lineage>
        <taxon>Eukaryota</taxon>
        <taxon>Viridiplantae</taxon>
        <taxon>Streptophyta</taxon>
        <taxon>Embryophyta</taxon>
        <taxon>Tracheophyta</taxon>
        <taxon>Spermatophyta</taxon>
        <taxon>Magnoliopsida</taxon>
        <taxon>eudicotyledons</taxon>
        <taxon>Gunneridae</taxon>
        <taxon>Pentapetalae</taxon>
        <taxon>rosids</taxon>
        <taxon>fabids</taxon>
        <taxon>Rosales</taxon>
        <taxon>Cannabaceae</taxon>
        <taxon>Parasponia</taxon>
    </lineage>
</organism>
<dbReference type="AlphaFoldDB" id="A0A2P5BBS9"/>
<feature type="non-terminal residue" evidence="1">
    <location>
        <position position="1"/>
    </location>
</feature>
<protein>
    <submittedName>
        <fullName evidence="1">Uncharacterized protein</fullName>
    </submittedName>
</protein>
<evidence type="ECO:0000313" key="1">
    <source>
        <dbReference type="EMBL" id="PON46226.1"/>
    </source>
</evidence>
<dbReference type="Proteomes" id="UP000237105">
    <property type="component" value="Unassembled WGS sequence"/>
</dbReference>
<evidence type="ECO:0000313" key="2">
    <source>
        <dbReference type="Proteomes" id="UP000237105"/>
    </source>
</evidence>